<dbReference type="AlphaFoldDB" id="A0ABD0VBE1"/>
<feature type="repeat" description="PPR" evidence="3">
    <location>
        <begin position="410"/>
        <end position="444"/>
    </location>
</feature>
<dbReference type="PANTHER" id="PTHR47939">
    <property type="entry name" value="MEMBRANE-ASSOCIATED SALT-INDUCIBLE PROTEIN-LIKE"/>
    <property type="match status" value="1"/>
</dbReference>
<dbReference type="Pfam" id="PF13812">
    <property type="entry name" value="PPR_3"/>
    <property type="match status" value="1"/>
</dbReference>
<proteinExistence type="inferred from homology"/>
<feature type="repeat" description="PPR" evidence="3">
    <location>
        <begin position="310"/>
        <end position="344"/>
    </location>
</feature>
<organism evidence="4 5">
    <name type="scientific">Dendrobium thyrsiflorum</name>
    <name type="common">Pinecone-like raceme dendrobium</name>
    <name type="synonym">Orchid</name>
    <dbReference type="NCBI Taxonomy" id="117978"/>
    <lineage>
        <taxon>Eukaryota</taxon>
        <taxon>Viridiplantae</taxon>
        <taxon>Streptophyta</taxon>
        <taxon>Embryophyta</taxon>
        <taxon>Tracheophyta</taxon>
        <taxon>Spermatophyta</taxon>
        <taxon>Magnoliopsida</taxon>
        <taxon>Liliopsida</taxon>
        <taxon>Asparagales</taxon>
        <taxon>Orchidaceae</taxon>
        <taxon>Epidendroideae</taxon>
        <taxon>Malaxideae</taxon>
        <taxon>Dendrobiinae</taxon>
        <taxon>Dendrobium</taxon>
    </lineage>
</organism>
<dbReference type="InterPro" id="IPR050667">
    <property type="entry name" value="PPR-containing_protein"/>
</dbReference>
<keyword evidence="5" id="KW-1185">Reference proteome</keyword>
<comment type="caution">
    <text evidence="4">The sequence shown here is derived from an EMBL/GenBank/DDBJ whole genome shotgun (WGS) entry which is preliminary data.</text>
</comment>
<dbReference type="NCBIfam" id="TIGR00756">
    <property type="entry name" value="PPR"/>
    <property type="match status" value="8"/>
</dbReference>
<evidence type="ECO:0000313" key="4">
    <source>
        <dbReference type="EMBL" id="KAL0921893.1"/>
    </source>
</evidence>
<feature type="repeat" description="PPR" evidence="3">
    <location>
        <begin position="480"/>
        <end position="514"/>
    </location>
</feature>
<dbReference type="Pfam" id="PF01535">
    <property type="entry name" value="PPR"/>
    <property type="match status" value="2"/>
</dbReference>
<evidence type="ECO:0000313" key="5">
    <source>
        <dbReference type="Proteomes" id="UP001552299"/>
    </source>
</evidence>
<feature type="repeat" description="PPR" evidence="3">
    <location>
        <begin position="275"/>
        <end position="309"/>
    </location>
</feature>
<sequence length="735" mass="82891">MPARILALTPKLPAFFRRITISLFQRHQFFSTSASDSSPIRTETNLIASNSKEVESAIRSLKRKLHLDDLVRVLDSVSDVPSDIAIFRWSSRQRNFQHTAQTYVHMIWRLGVSGNSENMEVLLKEMIKFDFLDVNLSFKFLVESFCTSQRTREALKVFEIARSANIRLPVSTCNLLLRVLVSKTDNFGSVMFVYKEMVKAEILPDVDTLNYVIKGLCETGRLDSALIQFSRMKQKHCSPNSWTFELIIASLCSGGRIDEAAEIWNKMLQFKCSPDREFYARIIPLFCVANRMDESIKLFKMMKDDGNSPDLYVYSALIDCLSENLQLKDAVEMLVEMNLLGIVPSASSYVHIVNGYCKLGNLHEAMEFLNGTNNCPVEPYNALLSCFCDLDRLSEAVDLLVEMLEKSVGDGISWNIIVYGFCKKGDVRKAFEVICRMIVFSNLPDNVTFSSLLTGYCRNAEFEKAFSMFKQESVQAMYLDLTSCSELIEGLCHVKKIQEAAEVFYHIVSRGCSPSINSLNILINDICDMGKVDEAIKVRLLATCNGSCLNSSTYRPIMIQLLELNKERYILPVLAQMFVDGCTVDLTTYCILIHGLCMRGRSRVATDLFNQMVDNGLIPSSEKLERLIEDFAKCSILNLVAHSLEKLIEAGVMLGPLICNLIISSLLKDGQKSVACKFLDWTLGRGWVPDPDTHGLLIGNSDSETRIGTMKAYDVDTDRVRNILAEGLKNYQCLK</sequence>
<name>A0ABD0VBE1_DENTH</name>
<dbReference type="Proteomes" id="UP001552299">
    <property type="component" value="Unassembled WGS sequence"/>
</dbReference>
<keyword evidence="2" id="KW-0677">Repeat</keyword>
<dbReference type="EMBL" id="JANQDX010000006">
    <property type="protein sequence ID" value="KAL0921893.1"/>
    <property type="molecule type" value="Genomic_DNA"/>
</dbReference>
<dbReference type="PROSITE" id="PS51375">
    <property type="entry name" value="PPR"/>
    <property type="match status" value="9"/>
</dbReference>
<dbReference type="InterPro" id="IPR002885">
    <property type="entry name" value="PPR_rpt"/>
</dbReference>
<gene>
    <name evidence="4" type="ORF">M5K25_005839</name>
</gene>
<evidence type="ECO:0000256" key="2">
    <source>
        <dbReference type="ARBA" id="ARBA00022737"/>
    </source>
</evidence>
<dbReference type="Pfam" id="PF13041">
    <property type="entry name" value="PPR_2"/>
    <property type="match status" value="3"/>
</dbReference>
<feature type="repeat" description="PPR" evidence="3">
    <location>
        <begin position="345"/>
        <end position="379"/>
    </location>
</feature>
<protein>
    <recommendedName>
        <fullName evidence="6">Pentatricopeptide repeat-containing protein</fullName>
    </recommendedName>
</protein>
<comment type="similarity">
    <text evidence="1">Belongs to the PPR family. P subfamily.</text>
</comment>
<feature type="repeat" description="PPR" evidence="3">
    <location>
        <begin position="205"/>
        <end position="239"/>
    </location>
</feature>
<accession>A0ABD0VBE1</accession>
<dbReference type="PANTHER" id="PTHR47939:SF13">
    <property type="entry name" value="OS03G0201400 PROTEIN"/>
    <property type="match status" value="1"/>
</dbReference>
<dbReference type="Pfam" id="PF12854">
    <property type="entry name" value="PPR_1"/>
    <property type="match status" value="2"/>
</dbReference>
<evidence type="ECO:0000256" key="1">
    <source>
        <dbReference type="ARBA" id="ARBA00007626"/>
    </source>
</evidence>
<dbReference type="Gene3D" id="1.25.40.10">
    <property type="entry name" value="Tetratricopeptide repeat domain"/>
    <property type="match status" value="6"/>
</dbReference>
<reference evidence="4 5" key="1">
    <citation type="journal article" date="2024" name="Plant Biotechnol. J.">
        <title>Dendrobium thyrsiflorum genome and its molecular insights into genes involved in important horticultural traits.</title>
        <authorList>
            <person name="Chen B."/>
            <person name="Wang J.Y."/>
            <person name="Zheng P.J."/>
            <person name="Li K.L."/>
            <person name="Liang Y.M."/>
            <person name="Chen X.F."/>
            <person name="Zhang C."/>
            <person name="Zhao X."/>
            <person name="He X."/>
            <person name="Zhang G.Q."/>
            <person name="Liu Z.J."/>
            <person name="Xu Q."/>
        </authorList>
    </citation>
    <scope>NUCLEOTIDE SEQUENCE [LARGE SCALE GENOMIC DNA]</scope>
    <source>
        <strain evidence="4">GZMU011</strain>
    </source>
</reference>
<feature type="repeat" description="PPR" evidence="3">
    <location>
        <begin position="240"/>
        <end position="274"/>
    </location>
</feature>
<dbReference type="InterPro" id="IPR011990">
    <property type="entry name" value="TPR-like_helical_dom_sf"/>
</dbReference>
<evidence type="ECO:0000256" key="3">
    <source>
        <dbReference type="PROSITE-ProRule" id="PRU00708"/>
    </source>
</evidence>
<feature type="repeat" description="PPR" evidence="3">
    <location>
        <begin position="445"/>
        <end position="479"/>
    </location>
</feature>
<feature type="repeat" description="PPR" evidence="3">
    <location>
        <begin position="585"/>
        <end position="619"/>
    </location>
</feature>
<evidence type="ECO:0008006" key="6">
    <source>
        <dbReference type="Google" id="ProtNLM"/>
    </source>
</evidence>